<dbReference type="PANTHER" id="PTHR37865">
    <property type="entry name" value="SMALL INTEGRAL MEMBRANE PROTEIN 23"/>
    <property type="match status" value="1"/>
</dbReference>
<dbReference type="Proteomes" id="UP000005215">
    <property type="component" value="Unassembled WGS sequence"/>
</dbReference>
<dbReference type="CTD" id="644994"/>
<dbReference type="Ensembl" id="ENSSTOT00000022702.1">
    <property type="protein sequence ID" value="ENSSTOP00000019130.1"/>
    <property type="gene ID" value="ENSSTOG00000024706.1"/>
</dbReference>
<dbReference type="OMA" id="GSRCEDK"/>
<reference evidence="2" key="2">
    <citation type="submission" date="2025-08" db="UniProtKB">
        <authorList>
            <consortium name="Ensembl"/>
        </authorList>
    </citation>
    <scope>IDENTIFICATION</scope>
</reference>
<dbReference type="GeneID" id="101966926"/>
<reference evidence="3" key="1">
    <citation type="submission" date="2011-11" db="EMBL/GenBank/DDBJ databases">
        <title>The Draft Genome of Spermophilus tridecemlineatus.</title>
        <authorList>
            <consortium name="The Broad Institute Genome Assembly &amp; Analysis Group"/>
            <consortium name="Computational R&amp;D Group"/>
            <consortium name="and Sequencing Platform"/>
            <person name="Di Palma F."/>
            <person name="Alfoldi J."/>
            <person name="Johnson J."/>
            <person name="Berlin A."/>
            <person name="Gnerre S."/>
            <person name="Jaffe D."/>
            <person name="MacCallum I."/>
            <person name="Young S."/>
            <person name="Walker B.J."/>
            <person name="Lindblad-Toh K."/>
        </authorList>
    </citation>
    <scope>NUCLEOTIDE SEQUENCE [LARGE SCALE GENOMIC DNA]</scope>
</reference>
<dbReference type="InterPro" id="IPR027880">
    <property type="entry name" value="DUF4635"/>
</dbReference>
<accession>I3N434</accession>
<keyword evidence="3" id="KW-1185">Reference proteome</keyword>
<dbReference type="Pfam" id="PF15466">
    <property type="entry name" value="DUF4635"/>
    <property type="match status" value="1"/>
</dbReference>
<organism evidence="2 3">
    <name type="scientific">Ictidomys tridecemlineatus</name>
    <name type="common">Thirteen-lined ground squirrel</name>
    <name type="synonym">Spermophilus tridecemlineatus</name>
    <dbReference type="NCBI Taxonomy" id="43179"/>
    <lineage>
        <taxon>Eukaryota</taxon>
        <taxon>Metazoa</taxon>
        <taxon>Chordata</taxon>
        <taxon>Craniata</taxon>
        <taxon>Vertebrata</taxon>
        <taxon>Euteleostomi</taxon>
        <taxon>Mammalia</taxon>
        <taxon>Eutheria</taxon>
        <taxon>Euarchontoglires</taxon>
        <taxon>Glires</taxon>
        <taxon>Rodentia</taxon>
        <taxon>Sciuromorpha</taxon>
        <taxon>Sciuridae</taxon>
        <taxon>Xerinae</taxon>
        <taxon>Marmotini</taxon>
        <taxon>Ictidomys</taxon>
    </lineage>
</organism>
<dbReference type="OrthoDB" id="9450349at2759"/>
<dbReference type="STRING" id="43179.ENSSTOP00000019130"/>
<dbReference type="AlphaFoldDB" id="I3N434"/>
<sequence length="142" mass="16211">MATQQMESMGQVAGELLEARRGGHCEDKKQTLLALLVLVLYLTTGISGRSWEMSERIRECGHPQHPVSPQGFYYHPIDPAEEPIKVLRNWVKKNLHGFLETLEEEVKELERLVRDLESWLDALLGEPHPHPEEPCSTHKAPL</sequence>
<dbReference type="eggNOG" id="ENOG502TDUM">
    <property type="taxonomic scope" value="Eukaryota"/>
</dbReference>
<gene>
    <name evidence="2" type="primary">SMIM23</name>
</gene>
<name>I3N434_ICTTR</name>
<keyword evidence="1" id="KW-0175">Coiled coil</keyword>
<dbReference type="KEGG" id="iti:101966926"/>
<evidence type="ECO:0000313" key="2">
    <source>
        <dbReference type="Ensembl" id="ENSSTOP00000019130.1"/>
    </source>
</evidence>
<reference evidence="2" key="3">
    <citation type="submission" date="2025-09" db="UniProtKB">
        <authorList>
            <consortium name="Ensembl"/>
        </authorList>
    </citation>
    <scope>IDENTIFICATION</scope>
</reference>
<dbReference type="RefSeq" id="XP_005334216.1">
    <property type="nucleotide sequence ID" value="XM_005334159.2"/>
</dbReference>
<dbReference type="InParanoid" id="I3N434"/>
<evidence type="ECO:0000256" key="1">
    <source>
        <dbReference type="SAM" id="Coils"/>
    </source>
</evidence>
<dbReference type="GeneTree" id="ENSGT00390000017300"/>
<dbReference type="PANTHER" id="PTHR37865:SF1">
    <property type="entry name" value="SMALL INTEGRAL MEMBRANE PROTEIN 23"/>
    <property type="match status" value="1"/>
</dbReference>
<dbReference type="HOGENOM" id="CLU_155321_0_0_1"/>
<dbReference type="EMBL" id="AGTP01075446">
    <property type="status" value="NOT_ANNOTATED_CDS"/>
    <property type="molecule type" value="Genomic_DNA"/>
</dbReference>
<feature type="coiled-coil region" evidence="1">
    <location>
        <begin position="92"/>
        <end position="126"/>
    </location>
</feature>
<evidence type="ECO:0000313" key="3">
    <source>
        <dbReference type="Proteomes" id="UP000005215"/>
    </source>
</evidence>
<protein>
    <submittedName>
        <fullName evidence="2">Small integral membrane protein 23</fullName>
    </submittedName>
</protein>
<proteinExistence type="predicted"/>